<reference evidence="1" key="1">
    <citation type="submission" date="2018-10" db="EMBL/GenBank/DDBJ databases">
        <title>Hidden diversity of soil giant viruses.</title>
        <authorList>
            <person name="Schulz F."/>
            <person name="Alteio L."/>
            <person name="Goudeau D."/>
            <person name="Ryan E.M."/>
            <person name="Malmstrom R.R."/>
            <person name="Blanchard J."/>
            <person name="Woyke T."/>
        </authorList>
    </citation>
    <scope>NUCLEOTIDE SEQUENCE</scope>
    <source>
        <strain evidence="1">HYV1</strain>
    </source>
</reference>
<gene>
    <name evidence="1" type="ORF">Hyperionvirus34_23</name>
</gene>
<sequence>MPHNCCVIDVLLAESPNIMMFGNRYEYPGTGWRKANGKRAILFSLIFIFWTAPTDRLEKCLIKR</sequence>
<name>A0A3G5AH21_9VIRU</name>
<proteinExistence type="predicted"/>
<dbReference type="EMBL" id="MK072416">
    <property type="protein sequence ID" value="AYV84699.1"/>
    <property type="molecule type" value="Genomic_DNA"/>
</dbReference>
<evidence type="ECO:0000313" key="1">
    <source>
        <dbReference type="EMBL" id="AYV84699.1"/>
    </source>
</evidence>
<organism evidence="1">
    <name type="scientific">Hyperionvirus sp</name>
    <dbReference type="NCBI Taxonomy" id="2487770"/>
    <lineage>
        <taxon>Viruses</taxon>
        <taxon>Varidnaviria</taxon>
        <taxon>Bamfordvirae</taxon>
        <taxon>Nucleocytoviricota</taxon>
        <taxon>Megaviricetes</taxon>
        <taxon>Imitervirales</taxon>
        <taxon>Mimiviridae</taxon>
        <taxon>Klosneuvirinae</taxon>
    </lineage>
</organism>
<protein>
    <submittedName>
        <fullName evidence="1">Uncharacterized protein</fullName>
    </submittedName>
</protein>
<accession>A0A3G5AH21</accession>